<dbReference type="InParanoid" id="A0A4Q1BAS8"/>
<reference evidence="2 3" key="1">
    <citation type="submission" date="2016-06" db="EMBL/GenBank/DDBJ databases">
        <title>Evolution of pathogenesis and genome organization in the Tremellales.</title>
        <authorList>
            <person name="Cuomo C."/>
            <person name="Litvintseva A."/>
            <person name="Heitman J."/>
            <person name="Chen Y."/>
            <person name="Sun S."/>
            <person name="Springer D."/>
            <person name="Dromer F."/>
            <person name="Young S."/>
            <person name="Zeng Q."/>
            <person name="Chapman S."/>
            <person name="Gujja S."/>
            <person name="Saif S."/>
            <person name="Birren B."/>
        </authorList>
    </citation>
    <scope>NUCLEOTIDE SEQUENCE [LARGE SCALE GENOMIC DNA]</scope>
    <source>
        <strain evidence="2 3">ATCC 28783</strain>
    </source>
</reference>
<evidence type="ECO:0000256" key="1">
    <source>
        <dbReference type="SAM" id="MobiDB-lite"/>
    </source>
</evidence>
<dbReference type="PANTHER" id="PTHR34365">
    <property type="entry name" value="ENOLASE (DUF1399)"/>
    <property type="match status" value="1"/>
</dbReference>
<dbReference type="EMBL" id="SDIL01000116">
    <property type="protein sequence ID" value="RXK35898.1"/>
    <property type="molecule type" value="Genomic_DNA"/>
</dbReference>
<protein>
    <submittedName>
        <fullName evidence="2">Uncharacterized protein</fullName>
    </submittedName>
</protein>
<dbReference type="AlphaFoldDB" id="A0A4Q1BAS8"/>
<dbReference type="VEuPathDB" id="FungiDB:TREMEDRAFT_58146"/>
<evidence type="ECO:0000313" key="3">
    <source>
        <dbReference type="Proteomes" id="UP000289152"/>
    </source>
</evidence>
<dbReference type="PANTHER" id="PTHR34365:SF7">
    <property type="entry name" value="GLYCINE-RICH DOMAIN-CONTAINING PROTEIN 1"/>
    <property type="match status" value="1"/>
</dbReference>
<dbReference type="OrthoDB" id="2587819at2759"/>
<keyword evidence="3" id="KW-1185">Reference proteome</keyword>
<dbReference type="Proteomes" id="UP000289152">
    <property type="component" value="Unassembled WGS sequence"/>
</dbReference>
<name>A0A4Q1BAS8_TREME</name>
<dbReference type="InterPro" id="IPR009836">
    <property type="entry name" value="GRDP-like"/>
</dbReference>
<feature type="compositionally biased region" description="Polar residues" evidence="1">
    <location>
        <begin position="102"/>
        <end position="115"/>
    </location>
</feature>
<proteinExistence type="predicted"/>
<comment type="caution">
    <text evidence="2">The sequence shown here is derived from an EMBL/GenBank/DDBJ whole genome shotgun (WGS) entry which is preliminary data.</text>
</comment>
<dbReference type="STRING" id="5217.A0A4Q1BAS8"/>
<dbReference type="Pfam" id="PF07173">
    <property type="entry name" value="GRDP-like"/>
    <property type="match status" value="1"/>
</dbReference>
<feature type="region of interest" description="Disordered" evidence="1">
    <location>
        <begin position="100"/>
        <end position="165"/>
    </location>
</feature>
<organism evidence="2 3">
    <name type="scientific">Tremella mesenterica</name>
    <name type="common">Jelly fungus</name>
    <dbReference type="NCBI Taxonomy" id="5217"/>
    <lineage>
        <taxon>Eukaryota</taxon>
        <taxon>Fungi</taxon>
        <taxon>Dikarya</taxon>
        <taxon>Basidiomycota</taxon>
        <taxon>Agaricomycotina</taxon>
        <taxon>Tremellomycetes</taxon>
        <taxon>Tremellales</taxon>
        <taxon>Tremellaceae</taxon>
        <taxon>Tremella</taxon>
    </lineage>
</organism>
<gene>
    <name evidence="2" type="ORF">M231_06818</name>
</gene>
<feature type="compositionally biased region" description="Basic and acidic residues" evidence="1">
    <location>
        <begin position="156"/>
        <end position="165"/>
    </location>
</feature>
<evidence type="ECO:0000313" key="2">
    <source>
        <dbReference type="EMBL" id="RXK35898.1"/>
    </source>
</evidence>
<accession>A0A4Q1BAS8</accession>
<sequence length="406" mass="46852">MKLNVFGKRRKDKSILDLPFKSYDPSTALPKEIIIGDKKITPLVNIQQVKDHLTILSAFHTIREEIPPSSWSTLCDRAAEEYVHWIKEILPFLSSEHPILTTKPTQSGSIQQNPSKDVDNRPNLGSNDPTRCGDDIRTLGNIQDGGDGDVVSQESGEGRSMKKDKELRKINDDEINTSRDKNEKNQMGIERERKERGMEFEDLEELPSLPIIMCWHAHMLNPARYQQDIESDYHSLKKRLFPLRQVASAINQNKLLYDLPIPPSDSNVSNLQREMSELTCWKSQDISEAVKRQGKFILNMKGIGWLEHGKFDEELIPLQRGIVRYHAWLDLMYSTQSKHFLVPTLDIDLTWHTHQLLPSYSNDTMTLLNRETLLDHNDSASEGKLDDGLKITCKLWEDKYGWKYLF</sequence>